<accession>A0A7J6KT52</accession>
<feature type="non-terminal residue" evidence="3">
    <location>
        <position position="304"/>
    </location>
</feature>
<dbReference type="Gene3D" id="1.10.150.130">
    <property type="match status" value="1"/>
</dbReference>
<evidence type="ECO:0000256" key="1">
    <source>
        <dbReference type="ARBA" id="ARBA00023125"/>
    </source>
</evidence>
<dbReference type="OrthoDB" id="10392908at2759"/>
<evidence type="ECO:0000256" key="2">
    <source>
        <dbReference type="SAM" id="MobiDB-lite"/>
    </source>
</evidence>
<dbReference type="Proteomes" id="UP000591131">
    <property type="component" value="Unassembled WGS sequence"/>
</dbReference>
<comment type="caution">
    <text evidence="3">The sequence shown here is derived from an EMBL/GenBank/DDBJ whole genome shotgun (WGS) entry which is preliminary data.</text>
</comment>
<keyword evidence="1" id="KW-0238">DNA-binding</keyword>
<evidence type="ECO:0000313" key="4">
    <source>
        <dbReference type="Proteomes" id="UP000591131"/>
    </source>
</evidence>
<evidence type="ECO:0000313" key="3">
    <source>
        <dbReference type="EMBL" id="KAF4650240.1"/>
    </source>
</evidence>
<protein>
    <submittedName>
        <fullName evidence="3">Uncharacterized protein</fullName>
    </submittedName>
</protein>
<gene>
    <name evidence="3" type="ORF">FOL47_001340</name>
</gene>
<keyword evidence="4" id="KW-1185">Reference proteome</keyword>
<dbReference type="SUPFAM" id="SSF47823">
    <property type="entry name" value="lambda integrase-like, N-terminal domain"/>
    <property type="match status" value="1"/>
</dbReference>
<sequence>MAKGGKGRKGGKGGKGGKEGKGKKGRNKGNNREQQIKNFMSAQPPEGSEEESQLNQRLRESSIRASTMQQYTTAEKLFLEVSTYPINADKVQLFIWALLSLEPKLTSNTISQYVTSIKTLSEIKGYPPLSTRGEQLVKRALAGARKTRESVGVESKEAPVITDRAVRAIAGIATTMGSMSDQIKVLTLMSIGIVSRLDETWNLRGKDVHVVKTGSHLRVIIDIWNPKTVDGLTQKTVDCTERIKGEGCRALWCVAHEMQERKENLASDEMRFFPGICKTTYARELKKLMKKQYPAEYELFEMDK</sequence>
<reference evidence="3 4" key="1">
    <citation type="submission" date="2020-04" db="EMBL/GenBank/DDBJ databases">
        <title>Perkinsus chesapeaki whole genome sequence.</title>
        <authorList>
            <person name="Bogema D.R."/>
        </authorList>
    </citation>
    <scope>NUCLEOTIDE SEQUENCE [LARGE SCALE GENOMIC DNA]</scope>
    <source>
        <strain evidence="3">ATCC PRA-425</strain>
    </source>
</reference>
<dbReference type="AlphaFoldDB" id="A0A7J6KT52"/>
<dbReference type="InterPro" id="IPR010998">
    <property type="entry name" value="Integrase_recombinase_N"/>
</dbReference>
<organism evidence="3 4">
    <name type="scientific">Perkinsus chesapeaki</name>
    <name type="common">Clam parasite</name>
    <name type="synonym">Perkinsus andrewsi</name>
    <dbReference type="NCBI Taxonomy" id="330153"/>
    <lineage>
        <taxon>Eukaryota</taxon>
        <taxon>Sar</taxon>
        <taxon>Alveolata</taxon>
        <taxon>Perkinsozoa</taxon>
        <taxon>Perkinsea</taxon>
        <taxon>Perkinsida</taxon>
        <taxon>Perkinsidae</taxon>
        <taxon>Perkinsus</taxon>
    </lineage>
</organism>
<name>A0A7J6KT52_PERCH</name>
<proteinExistence type="predicted"/>
<feature type="compositionally biased region" description="Basic residues" evidence="2">
    <location>
        <begin position="1"/>
        <end position="12"/>
    </location>
</feature>
<dbReference type="EMBL" id="JAAPAO010001308">
    <property type="protein sequence ID" value="KAF4650240.1"/>
    <property type="molecule type" value="Genomic_DNA"/>
</dbReference>
<dbReference type="GO" id="GO:0003677">
    <property type="term" value="F:DNA binding"/>
    <property type="evidence" value="ECO:0007669"/>
    <property type="project" value="UniProtKB-KW"/>
</dbReference>
<feature type="region of interest" description="Disordered" evidence="2">
    <location>
        <begin position="1"/>
        <end position="61"/>
    </location>
</feature>